<dbReference type="Gene3D" id="3.30.1200.10">
    <property type="entry name" value="YggU-like"/>
    <property type="match status" value="1"/>
</dbReference>
<dbReference type="RefSeq" id="XP_020053145.1">
    <property type="nucleotide sequence ID" value="XM_020201766.1"/>
</dbReference>
<dbReference type="InterPro" id="IPR003746">
    <property type="entry name" value="DUF167"/>
</dbReference>
<dbReference type="OrthoDB" id="244097at2759"/>
<evidence type="ECO:0000313" key="3">
    <source>
        <dbReference type="Proteomes" id="UP000184546"/>
    </source>
</evidence>
<dbReference type="SUPFAM" id="SSF69786">
    <property type="entry name" value="YggU-like"/>
    <property type="match status" value="1"/>
</dbReference>
<dbReference type="Proteomes" id="UP000184546">
    <property type="component" value="Unassembled WGS sequence"/>
</dbReference>
<dbReference type="Pfam" id="PF02594">
    <property type="entry name" value="DUF167"/>
    <property type="match status" value="1"/>
</dbReference>
<dbReference type="SMART" id="SM01152">
    <property type="entry name" value="DUF167"/>
    <property type="match status" value="1"/>
</dbReference>
<dbReference type="InterPro" id="IPR036591">
    <property type="entry name" value="YggU-like_sf"/>
</dbReference>
<organism evidence="2 3">
    <name type="scientific">Aspergillus aculeatus (strain ATCC 16872 / CBS 172.66 / WB 5094)</name>
    <dbReference type="NCBI Taxonomy" id="690307"/>
    <lineage>
        <taxon>Eukaryota</taxon>
        <taxon>Fungi</taxon>
        <taxon>Dikarya</taxon>
        <taxon>Ascomycota</taxon>
        <taxon>Pezizomycotina</taxon>
        <taxon>Eurotiomycetes</taxon>
        <taxon>Eurotiomycetidae</taxon>
        <taxon>Eurotiales</taxon>
        <taxon>Aspergillaceae</taxon>
        <taxon>Aspergillus</taxon>
        <taxon>Aspergillus subgen. Circumdati</taxon>
    </lineage>
</organism>
<evidence type="ECO:0008006" key="4">
    <source>
        <dbReference type="Google" id="ProtNLM"/>
    </source>
</evidence>
<dbReference type="OMA" id="QIACHVK"/>
<accession>A0A1L9WKW4</accession>
<sequence>MTTPPILRLIPAVSPKSRVASQLPRRYSLQITCNVKPNASNNREGIVNISADRVSVCVAAVPRNGEANAAASRIVAQAFKVPKSDVEVIRGLKSRDKILSIANLEIGSQSEADFIQQAHERLRKALI</sequence>
<name>A0A1L9WKW4_ASPA1</name>
<evidence type="ECO:0000256" key="1">
    <source>
        <dbReference type="ARBA" id="ARBA00010364"/>
    </source>
</evidence>
<protein>
    <recommendedName>
        <fullName evidence="4">YggU family protein</fullName>
    </recommendedName>
</protein>
<dbReference type="STRING" id="690307.A0A1L9WKW4"/>
<gene>
    <name evidence="2" type="ORF">ASPACDRAFT_46330</name>
</gene>
<keyword evidence="3" id="KW-1185">Reference proteome</keyword>
<dbReference type="AlphaFoldDB" id="A0A1L9WKW4"/>
<proteinExistence type="inferred from homology"/>
<dbReference type="VEuPathDB" id="FungiDB:ASPACDRAFT_46330"/>
<dbReference type="NCBIfam" id="TIGR00251">
    <property type="entry name" value="DUF167 family protein"/>
    <property type="match status" value="1"/>
</dbReference>
<dbReference type="GO" id="GO:0005737">
    <property type="term" value="C:cytoplasm"/>
    <property type="evidence" value="ECO:0007669"/>
    <property type="project" value="TreeGrafter"/>
</dbReference>
<dbReference type="EMBL" id="KV878984">
    <property type="protein sequence ID" value="OJJ96805.1"/>
    <property type="molecule type" value="Genomic_DNA"/>
</dbReference>
<dbReference type="PANTHER" id="PTHR13420">
    <property type="entry name" value="UPF0235 PROTEIN C15ORF40"/>
    <property type="match status" value="1"/>
</dbReference>
<reference evidence="3" key="1">
    <citation type="journal article" date="2017" name="Genome Biol.">
        <title>Comparative genomics reveals high biological diversity and specific adaptations in the industrially and medically important fungal genus Aspergillus.</title>
        <authorList>
            <person name="de Vries R.P."/>
            <person name="Riley R."/>
            <person name="Wiebenga A."/>
            <person name="Aguilar-Osorio G."/>
            <person name="Amillis S."/>
            <person name="Uchima C.A."/>
            <person name="Anderluh G."/>
            <person name="Asadollahi M."/>
            <person name="Askin M."/>
            <person name="Barry K."/>
            <person name="Battaglia E."/>
            <person name="Bayram O."/>
            <person name="Benocci T."/>
            <person name="Braus-Stromeyer S.A."/>
            <person name="Caldana C."/>
            <person name="Canovas D."/>
            <person name="Cerqueira G.C."/>
            <person name="Chen F."/>
            <person name="Chen W."/>
            <person name="Choi C."/>
            <person name="Clum A."/>
            <person name="Dos Santos R.A."/>
            <person name="Damasio A.R."/>
            <person name="Diallinas G."/>
            <person name="Emri T."/>
            <person name="Fekete E."/>
            <person name="Flipphi M."/>
            <person name="Freyberg S."/>
            <person name="Gallo A."/>
            <person name="Gournas C."/>
            <person name="Habgood R."/>
            <person name="Hainaut M."/>
            <person name="Harispe M.L."/>
            <person name="Henrissat B."/>
            <person name="Hilden K.S."/>
            <person name="Hope R."/>
            <person name="Hossain A."/>
            <person name="Karabika E."/>
            <person name="Karaffa L."/>
            <person name="Karanyi Z."/>
            <person name="Krasevec N."/>
            <person name="Kuo A."/>
            <person name="Kusch H."/>
            <person name="LaButti K."/>
            <person name="Lagendijk E.L."/>
            <person name="Lapidus A."/>
            <person name="Levasseur A."/>
            <person name="Lindquist E."/>
            <person name="Lipzen A."/>
            <person name="Logrieco A.F."/>
            <person name="MacCabe A."/>
            <person name="Maekelae M.R."/>
            <person name="Malavazi I."/>
            <person name="Melin P."/>
            <person name="Meyer V."/>
            <person name="Mielnichuk N."/>
            <person name="Miskei M."/>
            <person name="Molnar A.P."/>
            <person name="Mule G."/>
            <person name="Ngan C.Y."/>
            <person name="Orejas M."/>
            <person name="Orosz E."/>
            <person name="Ouedraogo J.P."/>
            <person name="Overkamp K.M."/>
            <person name="Park H.-S."/>
            <person name="Perrone G."/>
            <person name="Piumi F."/>
            <person name="Punt P.J."/>
            <person name="Ram A.F."/>
            <person name="Ramon A."/>
            <person name="Rauscher S."/>
            <person name="Record E."/>
            <person name="Riano-Pachon D.M."/>
            <person name="Robert V."/>
            <person name="Roehrig J."/>
            <person name="Ruller R."/>
            <person name="Salamov A."/>
            <person name="Salih N.S."/>
            <person name="Samson R.A."/>
            <person name="Sandor E."/>
            <person name="Sanguinetti M."/>
            <person name="Schuetze T."/>
            <person name="Sepcic K."/>
            <person name="Shelest E."/>
            <person name="Sherlock G."/>
            <person name="Sophianopoulou V."/>
            <person name="Squina F.M."/>
            <person name="Sun H."/>
            <person name="Susca A."/>
            <person name="Todd R.B."/>
            <person name="Tsang A."/>
            <person name="Unkles S.E."/>
            <person name="van de Wiele N."/>
            <person name="van Rossen-Uffink D."/>
            <person name="Oliveira J.V."/>
            <person name="Vesth T.C."/>
            <person name="Visser J."/>
            <person name="Yu J.-H."/>
            <person name="Zhou M."/>
            <person name="Andersen M.R."/>
            <person name="Archer D.B."/>
            <person name="Baker S.E."/>
            <person name="Benoit I."/>
            <person name="Brakhage A.A."/>
            <person name="Braus G.H."/>
            <person name="Fischer R."/>
            <person name="Frisvad J.C."/>
            <person name="Goldman G.H."/>
            <person name="Houbraken J."/>
            <person name="Oakley B."/>
            <person name="Pocsi I."/>
            <person name="Scazzocchio C."/>
            <person name="Seiboth B."/>
            <person name="vanKuyk P.A."/>
            <person name="Wortman J."/>
            <person name="Dyer P.S."/>
            <person name="Grigoriev I.V."/>
        </authorList>
    </citation>
    <scope>NUCLEOTIDE SEQUENCE [LARGE SCALE GENOMIC DNA]</scope>
    <source>
        <strain evidence="3">ATCC 16872 / CBS 172.66 / WB 5094</strain>
    </source>
</reference>
<evidence type="ECO:0000313" key="2">
    <source>
        <dbReference type="EMBL" id="OJJ96805.1"/>
    </source>
</evidence>
<dbReference type="PANTHER" id="PTHR13420:SF7">
    <property type="entry name" value="UPF0235 PROTEIN C15ORF40"/>
    <property type="match status" value="1"/>
</dbReference>
<dbReference type="HAMAP" id="MF_00634">
    <property type="entry name" value="UPF0235"/>
    <property type="match status" value="1"/>
</dbReference>
<dbReference type="GeneID" id="30975580"/>
<comment type="similarity">
    <text evidence="1">Belongs to the UPF0235 family.</text>
</comment>